<keyword evidence="6" id="KW-1185">Reference proteome</keyword>
<dbReference type="Proteomes" id="UP000243081">
    <property type="component" value="Unassembled WGS sequence"/>
</dbReference>
<dbReference type="OMA" id="TGYTWKR"/>
<proteinExistence type="inferred from homology"/>
<name>A0A179IBX5_CORDF</name>
<dbReference type="PANTHER" id="PTHR46825">
    <property type="entry name" value="D-ALANYL-D-ALANINE-CARBOXYPEPTIDASE/ENDOPEPTIDASE AMPH"/>
    <property type="match status" value="1"/>
</dbReference>
<dbReference type="InterPro" id="IPR012338">
    <property type="entry name" value="Beta-lactam/transpept-like"/>
</dbReference>
<evidence type="ECO:0000313" key="5">
    <source>
        <dbReference type="EMBL" id="OAQ98943.1"/>
    </source>
</evidence>
<dbReference type="OrthoDB" id="5946976at2759"/>
<evidence type="ECO:0000256" key="2">
    <source>
        <dbReference type="SAM" id="MobiDB-lite"/>
    </source>
</evidence>
<feature type="compositionally biased region" description="Basic residues" evidence="2">
    <location>
        <begin position="369"/>
        <end position="379"/>
    </location>
</feature>
<reference evidence="5 6" key="1">
    <citation type="submission" date="2016-03" db="EMBL/GenBank/DDBJ databases">
        <title>Fine-scale spatial genetic structure of a fungal parasite of coffee scale insects.</title>
        <authorList>
            <person name="Jackson D."/>
            <person name="Zemenick K.A."/>
            <person name="Malloure B."/>
            <person name="Quandt C.A."/>
            <person name="James T.Y."/>
        </authorList>
    </citation>
    <scope>NUCLEOTIDE SEQUENCE [LARGE SCALE GENOMIC DNA]</scope>
    <source>
        <strain evidence="5 6">UM487</strain>
    </source>
</reference>
<organism evidence="5 6">
    <name type="scientific">Cordyceps confragosa</name>
    <name type="common">Lecanicillium lecanii</name>
    <dbReference type="NCBI Taxonomy" id="2714763"/>
    <lineage>
        <taxon>Eukaryota</taxon>
        <taxon>Fungi</taxon>
        <taxon>Dikarya</taxon>
        <taxon>Ascomycota</taxon>
        <taxon>Pezizomycotina</taxon>
        <taxon>Sordariomycetes</taxon>
        <taxon>Hypocreomycetidae</taxon>
        <taxon>Hypocreales</taxon>
        <taxon>Cordycipitaceae</taxon>
        <taxon>Akanthomyces</taxon>
    </lineage>
</organism>
<evidence type="ECO:0000256" key="1">
    <source>
        <dbReference type="ARBA" id="ARBA00038215"/>
    </source>
</evidence>
<evidence type="ECO:0008006" key="7">
    <source>
        <dbReference type="Google" id="ProtNLM"/>
    </source>
</evidence>
<evidence type="ECO:0000259" key="4">
    <source>
        <dbReference type="Pfam" id="PF11954"/>
    </source>
</evidence>
<protein>
    <recommendedName>
        <fullName evidence="7">Beta-lactamase-related domain-containing protein</fullName>
    </recommendedName>
</protein>
<dbReference type="Pfam" id="PF11954">
    <property type="entry name" value="DUF3471"/>
    <property type="match status" value="1"/>
</dbReference>
<evidence type="ECO:0000313" key="6">
    <source>
        <dbReference type="Proteomes" id="UP000243081"/>
    </source>
</evidence>
<sequence length="580" mass="63888">MDFFHDRTFSEHVEALMLEYYVPGVSIAVAHGTEPAIARAFGYASLTNNQPCTADTLFDIASSAKSLTAAAVALLVEDNENYAHLQYETSMSSLLPDDFVMSSAQHTKDVTVEDVLSHRTGMAGHDDSYMGLRAAEPDTPQSITRNLRNLPVAAPCRSRYLYCNMMYTVATYLVETESKQPFSEFLEQRFFEPLSMDSSSLQPARSIERGFGSRLAQGHIWDRESETYQTLECRDCPEGQGAGSVISSANDFIKWVQALIHRKFPITETVYRGLVRMRSIVNPSGRRLKPHSSPAIYAAGMEVYYYRGHEVIGHDGSTTGFASRFVLLPELQLGIVVMGNSSGAGPVCRSIIRALMDEAMNIPASERNLHKKRKEKKSTKALPSKQDLPTRTVAGRRIDEMGPGGGTATTTHRQVPNLTKKVKTKEFRPASGALQEIALEAYTGVYSNAGYRAVTVATKGEKLFIDASDRSMGFTLTFEHRKDQTKYIAYLSDALEGGSEPVDAEIIFLHGRAVRLGLDLEPAVRGLVWFDFLTSPASVQSGDGTSSLSGVEGLGWCDLRMAQDSDDSRICAVHIRERGE</sequence>
<feature type="domain" description="Peptidase S12 Pab87-related C-terminal" evidence="4">
    <location>
        <begin position="433"/>
        <end position="524"/>
    </location>
</feature>
<dbReference type="PANTHER" id="PTHR46825:SF9">
    <property type="entry name" value="BETA-LACTAMASE-RELATED DOMAIN-CONTAINING PROTEIN"/>
    <property type="match status" value="1"/>
</dbReference>
<dbReference type="EMBL" id="LUKN01002522">
    <property type="protein sequence ID" value="OAQ98943.1"/>
    <property type="molecule type" value="Genomic_DNA"/>
</dbReference>
<feature type="domain" description="Beta-lactamase-related" evidence="3">
    <location>
        <begin position="10"/>
        <end position="344"/>
    </location>
</feature>
<evidence type="ECO:0000259" key="3">
    <source>
        <dbReference type="Pfam" id="PF00144"/>
    </source>
</evidence>
<dbReference type="AlphaFoldDB" id="A0A179IBX5"/>
<gene>
    <name evidence="5" type="ORF">LLEC1_00586</name>
</gene>
<accession>A0A179IBX5</accession>
<dbReference type="SUPFAM" id="SSF56601">
    <property type="entry name" value="beta-lactamase/transpeptidase-like"/>
    <property type="match status" value="1"/>
</dbReference>
<comment type="similarity">
    <text evidence="1">Belongs to the peptidase S12 family.</text>
</comment>
<dbReference type="Gene3D" id="3.40.710.10">
    <property type="entry name" value="DD-peptidase/beta-lactamase superfamily"/>
    <property type="match status" value="1"/>
</dbReference>
<feature type="region of interest" description="Disordered" evidence="2">
    <location>
        <begin position="367"/>
        <end position="389"/>
    </location>
</feature>
<dbReference type="Pfam" id="PF00144">
    <property type="entry name" value="Beta-lactamase"/>
    <property type="match status" value="1"/>
</dbReference>
<dbReference type="InterPro" id="IPR021860">
    <property type="entry name" value="Peptidase_S12_Pab87-rel_C"/>
</dbReference>
<dbReference type="InterPro" id="IPR001466">
    <property type="entry name" value="Beta-lactam-related"/>
</dbReference>
<dbReference type="InterPro" id="IPR050491">
    <property type="entry name" value="AmpC-like"/>
</dbReference>
<comment type="caution">
    <text evidence="5">The sequence shown here is derived from an EMBL/GenBank/DDBJ whole genome shotgun (WGS) entry which is preliminary data.</text>
</comment>